<reference evidence="2" key="1">
    <citation type="submission" date="2023-03" db="EMBL/GenBank/DDBJ databases">
        <title>Massive genome expansion in bonnet fungi (Mycena s.s.) driven by repeated elements and novel gene families across ecological guilds.</title>
        <authorList>
            <consortium name="Lawrence Berkeley National Laboratory"/>
            <person name="Harder C.B."/>
            <person name="Miyauchi S."/>
            <person name="Viragh M."/>
            <person name="Kuo A."/>
            <person name="Thoen E."/>
            <person name="Andreopoulos B."/>
            <person name="Lu D."/>
            <person name="Skrede I."/>
            <person name="Drula E."/>
            <person name="Henrissat B."/>
            <person name="Morin E."/>
            <person name="Kohler A."/>
            <person name="Barry K."/>
            <person name="LaButti K."/>
            <person name="Morin E."/>
            <person name="Salamov A."/>
            <person name="Lipzen A."/>
            <person name="Mereny Z."/>
            <person name="Hegedus B."/>
            <person name="Baldrian P."/>
            <person name="Stursova M."/>
            <person name="Weitz H."/>
            <person name="Taylor A."/>
            <person name="Grigoriev I.V."/>
            <person name="Nagy L.G."/>
            <person name="Martin F."/>
            <person name="Kauserud H."/>
        </authorList>
    </citation>
    <scope>NUCLEOTIDE SEQUENCE</scope>
    <source>
        <strain evidence="2">9284</strain>
    </source>
</reference>
<dbReference type="AlphaFoldDB" id="A0AAD7BTK3"/>
<gene>
    <name evidence="2" type="ORF">FB45DRAFT_1027542</name>
</gene>
<sequence length="272" mass="30219">MSPSPTPSSDCHRTMVSSASSMSHLLCLQGHSFFWTISFHSVTYEPLLDVVLPQYANELSAPIYTPGLARLSPPTSSFFIFQRALAQHFYSSPVLLFWLHIVYQCSGFRPQRYPKTSFLAIPTPDARPSLRSPPPVSYHSSPKPNPLLPSSAQNCRKPASYSLSADLWFSQLLLQYTQRHPDSFAADSCPPDPTLSLNHSFRLALSRQDALASVELNACVSDSRICPNDQPDIIQSSEPEIGDPFRRLSLAIFRPLPSSADRTCFHVALIVV</sequence>
<name>A0AAD7BTK3_9AGAR</name>
<keyword evidence="3" id="KW-1185">Reference proteome</keyword>
<comment type="caution">
    <text evidence="2">The sequence shown here is derived from an EMBL/GenBank/DDBJ whole genome shotgun (WGS) entry which is preliminary data.</text>
</comment>
<evidence type="ECO:0000313" key="2">
    <source>
        <dbReference type="EMBL" id="KAJ7630302.1"/>
    </source>
</evidence>
<evidence type="ECO:0000256" key="1">
    <source>
        <dbReference type="SAM" id="MobiDB-lite"/>
    </source>
</evidence>
<protein>
    <submittedName>
        <fullName evidence="2">Uncharacterized protein</fullName>
    </submittedName>
</protein>
<evidence type="ECO:0000313" key="3">
    <source>
        <dbReference type="Proteomes" id="UP001221142"/>
    </source>
</evidence>
<proteinExistence type="predicted"/>
<dbReference type="Proteomes" id="UP001221142">
    <property type="component" value="Unassembled WGS sequence"/>
</dbReference>
<dbReference type="EMBL" id="JARKIF010000009">
    <property type="protein sequence ID" value="KAJ7630302.1"/>
    <property type="molecule type" value="Genomic_DNA"/>
</dbReference>
<organism evidence="2 3">
    <name type="scientific">Roridomyces roridus</name>
    <dbReference type="NCBI Taxonomy" id="1738132"/>
    <lineage>
        <taxon>Eukaryota</taxon>
        <taxon>Fungi</taxon>
        <taxon>Dikarya</taxon>
        <taxon>Basidiomycota</taxon>
        <taxon>Agaricomycotina</taxon>
        <taxon>Agaricomycetes</taxon>
        <taxon>Agaricomycetidae</taxon>
        <taxon>Agaricales</taxon>
        <taxon>Marasmiineae</taxon>
        <taxon>Mycenaceae</taxon>
        <taxon>Roridomyces</taxon>
    </lineage>
</organism>
<feature type="region of interest" description="Disordered" evidence="1">
    <location>
        <begin position="124"/>
        <end position="153"/>
    </location>
</feature>
<accession>A0AAD7BTK3</accession>